<dbReference type="Proteomes" id="UP001378592">
    <property type="component" value="Unassembled WGS sequence"/>
</dbReference>
<evidence type="ECO:0000313" key="2">
    <source>
        <dbReference type="EMBL" id="KAK7788663.1"/>
    </source>
</evidence>
<keyword evidence="3" id="KW-1185">Reference proteome</keyword>
<dbReference type="EMBL" id="JAZDUA010000983">
    <property type="protein sequence ID" value="KAK7788663.1"/>
    <property type="molecule type" value="Genomic_DNA"/>
</dbReference>
<sequence length="158" mass="17737">MDFENTVGLGVFENIVLENVRMTEMNMLRLIEDISQAISNPSVRVNHAKCQSTSSKTGPRARRSFPVQLKVEFRQPRACCYCCYCCCRLLLRPEARARGERGPRGGCTEPCPTLQPPRHPRLGRTFYFNGGGCGDCSGRRSSSGQGTREWPSRSWDST</sequence>
<protein>
    <submittedName>
        <fullName evidence="2">Uncharacterized protein</fullName>
    </submittedName>
</protein>
<gene>
    <name evidence="2" type="ORF">R5R35_013086</name>
</gene>
<evidence type="ECO:0000256" key="1">
    <source>
        <dbReference type="SAM" id="MobiDB-lite"/>
    </source>
</evidence>
<accession>A0AAN9YVG8</accession>
<feature type="region of interest" description="Disordered" evidence="1">
    <location>
        <begin position="137"/>
        <end position="158"/>
    </location>
</feature>
<comment type="caution">
    <text evidence="2">The sequence shown here is derived from an EMBL/GenBank/DDBJ whole genome shotgun (WGS) entry which is preliminary data.</text>
</comment>
<dbReference type="AlphaFoldDB" id="A0AAN9YVG8"/>
<reference evidence="2 3" key="1">
    <citation type="submission" date="2024-03" db="EMBL/GenBank/DDBJ databases">
        <title>The genome assembly and annotation of the cricket Gryllus longicercus Weissman &amp; Gray.</title>
        <authorList>
            <person name="Szrajer S."/>
            <person name="Gray D."/>
            <person name="Ylla G."/>
        </authorList>
    </citation>
    <scope>NUCLEOTIDE SEQUENCE [LARGE SCALE GENOMIC DNA]</scope>
    <source>
        <strain evidence="2">DAG 2021-001</strain>
        <tissue evidence="2">Whole body minus gut</tissue>
    </source>
</reference>
<proteinExistence type="predicted"/>
<name>A0AAN9YVG8_9ORTH</name>
<evidence type="ECO:0000313" key="3">
    <source>
        <dbReference type="Proteomes" id="UP001378592"/>
    </source>
</evidence>
<organism evidence="2 3">
    <name type="scientific">Gryllus longicercus</name>
    <dbReference type="NCBI Taxonomy" id="2509291"/>
    <lineage>
        <taxon>Eukaryota</taxon>
        <taxon>Metazoa</taxon>
        <taxon>Ecdysozoa</taxon>
        <taxon>Arthropoda</taxon>
        <taxon>Hexapoda</taxon>
        <taxon>Insecta</taxon>
        <taxon>Pterygota</taxon>
        <taxon>Neoptera</taxon>
        <taxon>Polyneoptera</taxon>
        <taxon>Orthoptera</taxon>
        <taxon>Ensifera</taxon>
        <taxon>Gryllidea</taxon>
        <taxon>Grylloidea</taxon>
        <taxon>Gryllidae</taxon>
        <taxon>Gryllinae</taxon>
        <taxon>Gryllus</taxon>
    </lineage>
</organism>